<dbReference type="GO" id="GO:0043200">
    <property type="term" value="P:response to amino acid"/>
    <property type="evidence" value="ECO:0007669"/>
    <property type="project" value="TreeGrafter"/>
</dbReference>
<protein>
    <submittedName>
        <fullName evidence="5">DNA-binding Lrp family transcriptional regulator</fullName>
    </submittedName>
</protein>
<feature type="domain" description="HTH asnC-type" evidence="4">
    <location>
        <begin position="2"/>
        <end position="55"/>
    </location>
</feature>
<dbReference type="InterPro" id="IPR036388">
    <property type="entry name" value="WH-like_DNA-bd_sf"/>
</dbReference>
<keyword evidence="3" id="KW-0804">Transcription</keyword>
<dbReference type="GO" id="GO:0005829">
    <property type="term" value="C:cytosol"/>
    <property type="evidence" value="ECO:0007669"/>
    <property type="project" value="TreeGrafter"/>
</dbReference>
<dbReference type="InterPro" id="IPR019887">
    <property type="entry name" value="Tscrpt_reg_AsnC/Lrp_C"/>
</dbReference>
<dbReference type="Pfam" id="PF01037">
    <property type="entry name" value="AsnC_trans_reg"/>
    <property type="match status" value="1"/>
</dbReference>
<dbReference type="RefSeq" id="WP_184261709.1">
    <property type="nucleotide sequence ID" value="NZ_JACIIX010000002.1"/>
</dbReference>
<dbReference type="GO" id="GO:0043565">
    <property type="term" value="F:sequence-specific DNA binding"/>
    <property type="evidence" value="ECO:0007669"/>
    <property type="project" value="InterPro"/>
</dbReference>
<accession>A0A7X0DKY6</accession>
<dbReference type="InterPro" id="IPR019888">
    <property type="entry name" value="Tscrpt_reg_AsnC-like"/>
</dbReference>
<dbReference type="SMART" id="SM00344">
    <property type="entry name" value="HTH_ASNC"/>
    <property type="match status" value="1"/>
</dbReference>
<dbReference type="Pfam" id="PF13404">
    <property type="entry name" value="HTH_AsnC-type"/>
    <property type="match status" value="1"/>
</dbReference>
<organism evidence="5 6">
    <name type="scientific">Novispirillum itersonii</name>
    <name type="common">Aquaspirillum itersonii</name>
    <dbReference type="NCBI Taxonomy" id="189"/>
    <lineage>
        <taxon>Bacteria</taxon>
        <taxon>Pseudomonadati</taxon>
        <taxon>Pseudomonadota</taxon>
        <taxon>Alphaproteobacteria</taxon>
        <taxon>Rhodospirillales</taxon>
        <taxon>Novispirillaceae</taxon>
        <taxon>Novispirillum</taxon>
    </lineage>
</organism>
<dbReference type="AlphaFoldDB" id="A0A7X0DKY6"/>
<dbReference type="InterPro" id="IPR019885">
    <property type="entry name" value="Tscrpt_reg_HTH_AsnC-type_CS"/>
</dbReference>
<keyword evidence="6" id="KW-1185">Reference proteome</keyword>
<keyword evidence="2 5" id="KW-0238">DNA-binding</keyword>
<evidence type="ECO:0000313" key="5">
    <source>
        <dbReference type="EMBL" id="MBB6209431.1"/>
    </source>
</evidence>
<evidence type="ECO:0000259" key="4">
    <source>
        <dbReference type="PROSITE" id="PS50956"/>
    </source>
</evidence>
<dbReference type="PROSITE" id="PS50956">
    <property type="entry name" value="HTH_ASNC_2"/>
    <property type="match status" value="1"/>
</dbReference>
<sequence length="142" mass="15874">MLDDLDRRLLDALRANAREPTAALARRLGISRSTVQSRILRLEETGVIGGYTIRLTDDFSQRMIRAHVMLSVQPKHAARVAHAIRQILEVRALHTISGMFDMIAEVTTETMDAMDAVTDRIGAVTGVDRTQTSILMATRFDR</sequence>
<comment type="caution">
    <text evidence="5">The sequence shown here is derived from an EMBL/GenBank/DDBJ whole genome shotgun (WGS) entry which is preliminary data.</text>
</comment>
<evidence type="ECO:0000313" key="6">
    <source>
        <dbReference type="Proteomes" id="UP000544872"/>
    </source>
</evidence>
<name>A0A7X0DKY6_NOVIT</name>
<dbReference type="Proteomes" id="UP000544872">
    <property type="component" value="Unassembled WGS sequence"/>
</dbReference>
<reference evidence="5 6" key="1">
    <citation type="submission" date="2020-08" db="EMBL/GenBank/DDBJ databases">
        <title>Genomic Encyclopedia of Type Strains, Phase IV (KMG-IV): sequencing the most valuable type-strain genomes for metagenomic binning, comparative biology and taxonomic classification.</title>
        <authorList>
            <person name="Goeker M."/>
        </authorList>
    </citation>
    <scope>NUCLEOTIDE SEQUENCE [LARGE SCALE GENOMIC DNA]</scope>
    <source>
        <strain evidence="5 6">DSM 11590</strain>
    </source>
</reference>
<dbReference type="Gene3D" id="3.30.70.920">
    <property type="match status" value="1"/>
</dbReference>
<keyword evidence="1" id="KW-0805">Transcription regulation</keyword>
<proteinExistence type="predicted"/>
<dbReference type="PROSITE" id="PS00519">
    <property type="entry name" value="HTH_ASNC_1"/>
    <property type="match status" value="1"/>
</dbReference>
<dbReference type="Gene3D" id="1.10.10.10">
    <property type="entry name" value="Winged helix-like DNA-binding domain superfamily/Winged helix DNA-binding domain"/>
    <property type="match status" value="1"/>
</dbReference>
<dbReference type="SUPFAM" id="SSF46785">
    <property type="entry name" value="Winged helix' DNA-binding domain"/>
    <property type="match status" value="1"/>
</dbReference>
<evidence type="ECO:0000256" key="2">
    <source>
        <dbReference type="ARBA" id="ARBA00023125"/>
    </source>
</evidence>
<gene>
    <name evidence="5" type="ORF">FHS48_000833</name>
</gene>
<dbReference type="SUPFAM" id="SSF54909">
    <property type="entry name" value="Dimeric alpha+beta barrel"/>
    <property type="match status" value="1"/>
</dbReference>
<evidence type="ECO:0000256" key="3">
    <source>
        <dbReference type="ARBA" id="ARBA00023163"/>
    </source>
</evidence>
<dbReference type="PANTHER" id="PTHR30154:SF53">
    <property type="entry name" value="HTH-TYPE TRANSCRIPTIONAL REGULATOR LRPC"/>
    <property type="match status" value="1"/>
</dbReference>
<evidence type="ECO:0000256" key="1">
    <source>
        <dbReference type="ARBA" id="ARBA00023015"/>
    </source>
</evidence>
<dbReference type="EMBL" id="JACIIX010000002">
    <property type="protein sequence ID" value="MBB6209431.1"/>
    <property type="molecule type" value="Genomic_DNA"/>
</dbReference>
<dbReference type="PRINTS" id="PR00033">
    <property type="entry name" value="HTHASNC"/>
</dbReference>
<dbReference type="PANTHER" id="PTHR30154">
    <property type="entry name" value="LEUCINE-RESPONSIVE REGULATORY PROTEIN"/>
    <property type="match status" value="1"/>
</dbReference>
<dbReference type="InterPro" id="IPR011008">
    <property type="entry name" value="Dimeric_a/b-barrel"/>
</dbReference>
<dbReference type="InterPro" id="IPR000485">
    <property type="entry name" value="AsnC-type_HTH_dom"/>
</dbReference>
<dbReference type="InterPro" id="IPR036390">
    <property type="entry name" value="WH_DNA-bd_sf"/>
</dbReference>